<dbReference type="Proteomes" id="UP000237000">
    <property type="component" value="Unassembled WGS sequence"/>
</dbReference>
<dbReference type="InterPro" id="IPR014876">
    <property type="entry name" value="DEK_C"/>
</dbReference>
<feature type="domain" description="DEK-C" evidence="8">
    <location>
        <begin position="3"/>
        <end position="60"/>
    </location>
</feature>
<dbReference type="InParanoid" id="A0A2P5D6R3"/>
<evidence type="ECO:0000256" key="6">
    <source>
        <dbReference type="ARBA" id="ARBA00023242"/>
    </source>
</evidence>
<keyword evidence="4" id="KW-0238">DNA-binding</keyword>
<protein>
    <submittedName>
        <fullName evidence="9">RNA polymerase II transcriptional coactivator KELP</fullName>
    </submittedName>
</protein>
<evidence type="ECO:0000256" key="4">
    <source>
        <dbReference type="ARBA" id="ARBA00023125"/>
    </source>
</evidence>
<dbReference type="FunFam" id="2.30.31.10:FF:000004">
    <property type="entry name" value="RNA polymerase II transcriptional coactivator KELP"/>
    <property type="match status" value="1"/>
</dbReference>
<organism evidence="9 10">
    <name type="scientific">Trema orientale</name>
    <name type="common">Charcoal tree</name>
    <name type="synonym">Celtis orientalis</name>
    <dbReference type="NCBI Taxonomy" id="63057"/>
    <lineage>
        <taxon>Eukaryota</taxon>
        <taxon>Viridiplantae</taxon>
        <taxon>Streptophyta</taxon>
        <taxon>Embryophyta</taxon>
        <taxon>Tracheophyta</taxon>
        <taxon>Spermatophyta</taxon>
        <taxon>Magnoliopsida</taxon>
        <taxon>eudicotyledons</taxon>
        <taxon>Gunneridae</taxon>
        <taxon>Pentapetalae</taxon>
        <taxon>rosids</taxon>
        <taxon>fabids</taxon>
        <taxon>Rosales</taxon>
        <taxon>Cannabaceae</taxon>
        <taxon>Trema</taxon>
    </lineage>
</organism>
<comment type="caution">
    <text evidence="9">The sequence shown here is derived from an EMBL/GenBank/DDBJ whole genome shotgun (WGS) entry which is preliminary data.</text>
</comment>
<dbReference type="AlphaFoldDB" id="A0A2P5D6R3"/>
<dbReference type="FunCoup" id="A0A2P5D6R3">
    <property type="interactions" value="998"/>
</dbReference>
<dbReference type="Pfam" id="PF08766">
    <property type="entry name" value="DEK_C"/>
    <property type="match status" value="1"/>
</dbReference>
<reference evidence="10" key="1">
    <citation type="submission" date="2016-06" db="EMBL/GenBank/DDBJ databases">
        <title>Parallel loss of symbiosis genes in relatives of nitrogen-fixing non-legume Parasponia.</title>
        <authorList>
            <person name="Van Velzen R."/>
            <person name="Holmer R."/>
            <person name="Bu F."/>
            <person name="Rutten L."/>
            <person name="Van Zeijl A."/>
            <person name="Liu W."/>
            <person name="Santuari L."/>
            <person name="Cao Q."/>
            <person name="Sharma T."/>
            <person name="Shen D."/>
            <person name="Roswanjaya Y."/>
            <person name="Wardhani T."/>
            <person name="Kalhor M.S."/>
            <person name="Jansen J."/>
            <person name="Van den Hoogen J."/>
            <person name="Gungor B."/>
            <person name="Hartog M."/>
            <person name="Hontelez J."/>
            <person name="Verver J."/>
            <person name="Yang W.-C."/>
            <person name="Schijlen E."/>
            <person name="Repin R."/>
            <person name="Schilthuizen M."/>
            <person name="Schranz E."/>
            <person name="Heidstra R."/>
            <person name="Miyata K."/>
            <person name="Fedorova E."/>
            <person name="Kohlen W."/>
            <person name="Bisseling T."/>
            <person name="Smit S."/>
            <person name="Geurts R."/>
        </authorList>
    </citation>
    <scope>NUCLEOTIDE SEQUENCE [LARGE SCALE GENOMIC DNA]</scope>
    <source>
        <strain evidence="10">cv. RG33-2</strain>
    </source>
</reference>
<dbReference type="PROSITE" id="PS51998">
    <property type="entry name" value="DEK_C"/>
    <property type="match status" value="1"/>
</dbReference>
<dbReference type="OrthoDB" id="2505440at2759"/>
<dbReference type="Gene3D" id="2.30.31.10">
    <property type="entry name" value="Transcriptional Coactivator Pc4, Chain A"/>
    <property type="match status" value="1"/>
</dbReference>
<dbReference type="GO" id="GO:0005634">
    <property type="term" value="C:nucleus"/>
    <property type="evidence" value="ECO:0007669"/>
    <property type="project" value="UniProtKB-SubCell"/>
</dbReference>
<comment type="subcellular location">
    <subcellularLocation>
        <location evidence="1">Nucleus</location>
    </subcellularLocation>
</comment>
<dbReference type="InterPro" id="IPR009044">
    <property type="entry name" value="ssDNA-bd_transcriptional_reg"/>
</dbReference>
<dbReference type="PIRSF" id="PIRSF038156">
    <property type="entry name" value="RNA_pol_II_KELP"/>
    <property type="match status" value="1"/>
</dbReference>
<evidence type="ECO:0000256" key="1">
    <source>
        <dbReference type="ARBA" id="ARBA00004123"/>
    </source>
</evidence>
<dbReference type="GO" id="GO:0060261">
    <property type="term" value="P:positive regulation of transcription initiation by RNA polymerase II"/>
    <property type="evidence" value="ECO:0007669"/>
    <property type="project" value="InterPro"/>
</dbReference>
<dbReference type="Gene3D" id="1.10.10.60">
    <property type="entry name" value="Homeodomain-like"/>
    <property type="match status" value="1"/>
</dbReference>
<dbReference type="Pfam" id="PF02229">
    <property type="entry name" value="PC4"/>
    <property type="match status" value="1"/>
</dbReference>
<dbReference type="EMBL" id="JXTC01000291">
    <property type="protein sequence ID" value="PON68995.1"/>
    <property type="molecule type" value="Genomic_DNA"/>
</dbReference>
<dbReference type="InterPro" id="IPR045125">
    <property type="entry name" value="Sub1/Tcp4-like"/>
</dbReference>
<evidence type="ECO:0000256" key="2">
    <source>
        <dbReference type="ARBA" id="ARBA00009001"/>
    </source>
</evidence>
<gene>
    <name evidence="9" type="ORF">TorRG33x02_260360</name>
</gene>
<feature type="region of interest" description="Disordered" evidence="7">
    <location>
        <begin position="60"/>
        <end position="95"/>
    </location>
</feature>
<evidence type="ECO:0000313" key="9">
    <source>
        <dbReference type="EMBL" id="PON68995.1"/>
    </source>
</evidence>
<dbReference type="GO" id="GO:0003713">
    <property type="term" value="F:transcription coactivator activity"/>
    <property type="evidence" value="ECO:0007669"/>
    <property type="project" value="InterPro"/>
</dbReference>
<dbReference type="SUPFAM" id="SSF109715">
    <property type="entry name" value="DEK C-terminal domain"/>
    <property type="match status" value="1"/>
</dbReference>
<evidence type="ECO:0000256" key="3">
    <source>
        <dbReference type="ARBA" id="ARBA00023015"/>
    </source>
</evidence>
<dbReference type="PANTHER" id="PTHR13215">
    <property type="entry name" value="RNA POLYMERASE II TRANSCRIPTIONAL COACTIVATOR"/>
    <property type="match status" value="1"/>
</dbReference>
<feature type="compositionally biased region" description="Acidic residues" evidence="7">
    <location>
        <begin position="68"/>
        <end position="82"/>
    </location>
</feature>
<comment type="similarity">
    <text evidence="2">Belongs to the transcriptional coactivator PC4 family.</text>
</comment>
<keyword evidence="10" id="KW-1185">Reference proteome</keyword>
<dbReference type="InterPro" id="IPR017415">
    <property type="entry name" value="KELP"/>
</dbReference>
<dbReference type="InterPro" id="IPR003173">
    <property type="entry name" value="PC4_C"/>
</dbReference>
<dbReference type="STRING" id="63057.A0A2P5D6R3"/>
<evidence type="ECO:0000256" key="7">
    <source>
        <dbReference type="SAM" id="MobiDB-lite"/>
    </source>
</evidence>
<evidence type="ECO:0000256" key="5">
    <source>
        <dbReference type="ARBA" id="ARBA00023163"/>
    </source>
</evidence>
<proteinExistence type="inferred from homology"/>
<name>A0A2P5D6R3_TREOI</name>
<keyword evidence="6" id="KW-0539">Nucleus</keyword>
<evidence type="ECO:0000259" key="8">
    <source>
        <dbReference type="PROSITE" id="PS51998"/>
    </source>
</evidence>
<keyword evidence="5" id="KW-0804">Transcription</keyword>
<dbReference type="SUPFAM" id="SSF54447">
    <property type="entry name" value="ssDNA-binding transcriptional regulator domain"/>
    <property type="match status" value="1"/>
</dbReference>
<evidence type="ECO:0000313" key="10">
    <source>
        <dbReference type="Proteomes" id="UP000237000"/>
    </source>
</evidence>
<sequence length="166" mass="19807">MEAEIEERIQKTVREILRNSNMDDVTEYKIRKQASEELHLDLSKPPYKAFVRHVVQTFLEEQQRQQQEDQDQQEGEEEDEEEQRPSDRDYDDEGNLIICKLSEKRKVTIQDFRGRTLVSIREYFRKDGKDLPTAKGISLTEEQWSTFKQNVPAIEKAIRKMESRIM</sequence>
<accession>A0A2P5D6R3</accession>
<keyword evidence="3" id="KW-0805">Transcription regulation</keyword>
<dbReference type="GO" id="GO:0003677">
    <property type="term" value="F:DNA binding"/>
    <property type="evidence" value="ECO:0007669"/>
    <property type="project" value="UniProtKB-KW"/>
</dbReference>